<dbReference type="STRING" id="4846.A0A367IRK8"/>
<dbReference type="SMART" id="SM00028">
    <property type="entry name" value="TPR"/>
    <property type="match status" value="2"/>
</dbReference>
<dbReference type="SUPFAM" id="SSF48452">
    <property type="entry name" value="TPR-like"/>
    <property type="match status" value="1"/>
</dbReference>
<dbReference type="PANTHER" id="PTHR46423:SF1">
    <property type="entry name" value="RNA POLYMERASE II-ASSOCIATED PROTEIN 3"/>
    <property type="match status" value="1"/>
</dbReference>
<dbReference type="InterPro" id="IPR015940">
    <property type="entry name" value="UBA"/>
</dbReference>
<feature type="region of interest" description="Disordered" evidence="3">
    <location>
        <begin position="341"/>
        <end position="460"/>
    </location>
</feature>
<sequence>MDDLLDLNWSAPSSSPKPTPPSSKPKDAFADLLSTNKPAEAPKLSLLEQQKCQQNTSPWLTPIQANTSIPTQTNIPSQANTPVRANTPTSRTTLSDAPSPSLSTLEVNKTTTSSFEDLLDPFGNKKPTQEKNTSLNQIRTQGSSTPVSQSDNDWDFDFLDTKATVNTNIANDPFDMESLVQQTTHIVEEDDNPLGILAEPPSTKAPSDKSTSPVVTNTKLDDDQEDEMMAHLIDMGFSLQESKFAIEATGGQDLQAAIDLLVQNLETAKRQQPTRSSAQNTSVPNKQAEDRPHNQTEKIVSQAQELGGFLYKNATSYFKAGREKVTKVVVDWQEQQRAQRLQEQKQNARPKWMTDKDIDMTMDSQKVERFADDDDDDDDHERQKRQREKAAAAHRMRQQEKARKETLISEDTYVSPSRHRRPNSGRSTPNQQNPSHVPSKPAPSPVKPAHPPAKPVNHVRTRPIVNASSDIMTKTNEARELGNAKFKLGQFGDAEAAYTRAIDMLPSGHDHLVLLCNNRAMTRLKIGEYKKCVEDCDTAIDLAKQSGDGSTEVEGVVIVWRDQIIKSLY</sequence>
<dbReference type="InterPro" id="IPR009060">
    <property type="entry name" value="UBA-like_sf"/>
</dbReference>
<dbReference type="GO" id="GO:0101031">
    <property type="term" value="C:protein folding chaperone complex"/>
    <property type="evidence" value="ECO:0007669"/>
    <property type="project" value="TreeGrafter"/>
</dbReference>
<dbReference type="PANTHER" id="PTHR46423">
    <property type="entry name" value="RNA POLYMERASE II-ASSOCIATED PROTEIN 3"/>
    <property type="match status" value="1"/>
</dbReference>
<evidence type="ECO:0000256" key="1">
    <source>
        <dbReference type="ARBA" id="ARBA00022803"/>
    </source>
</evidence>
<feature type="compositionally biased region" description="Polar residues" evidence="3">
    <location>
        <begin position="424"/>
        <end position="433"/>
    </location>
</feature>
<evidence type="ECO:0000256" key="3">
    <source>
        <dbReference type="SAM" id="MobiDB-lite"/>
    </source>
</evidence>
<gene>
    <name evidence="5" type="ORF">CU098_002022</name>
</gene>
<dbReference type="Gene3D" id="1.25.40.10">
    <property type="entry name" value="Tetratricopeptide repeat domain"/>
    <property type="match status" value="1"/>
</dbReference>
<feature type="compositionally biased region" description="Pro residues" evidence="3">
    <location>
        <begin position="440"/>
        <end position="454"/>
    </location>
</feature>
<dbReference type="OrthoDB" id="1717591at2759"/>
<dbReference type="SUPFAM" id="SSF46934">
    <property type="entry name" value="UBA-like"/>
    <property type="match status" value="1"/>
</dbReference>
<dbReference type="InterPro" id="IPR019734">
    <property type="entry name" value="TPR_rpt"/>
</dbReference>
<feature type="domain" description="UBA" evidence="4">
    <location>
        <begin position="221"/>
        <end position="264"/>
    </location>
</feature>
<dbReference type="InterPro" id="IPR011990">
    <property type="entry name" value="TPR-like_helical_dom_sf"/>
</dbReference>
<feature type="compositionally biased region" description="Polar residues" evidence="3">
    <location>
        <begin position="47"/>
        <end position="115"/>
    </location>
</feature>
<dbReference type="PROSITE" id="PS50005">
    <property type="entry name" value="TPR"/>
    <property type="match status" value="1"/>
</dbReference>
<dbReference type="InterPro" id="IPR051966">
    <property type="entry name" value="RPAP3"/>
</dbReference>
<protein>
    <recommendedName>
        <fullName evidence="4">UBA domain-containing protein</fullName>
    </recommendedName>
</protein>
<evidence type="ECO:0000256" key="2">
    <source>
        <dbReference type="PROSITE-ProRule" id="PRU00339"/>
    </source>
</evidence>
<name>A0A367IRK8_RHIST</name>
<feature type="region of interest" description="Disordered" evidence="3">
    <location>
        <begin position="1"/>
        <end position="151"/>
    </location>
</feature>
<feature type="compositionally biased region" description="Basic and acidic residues" evidence="3">
    <location>
        <begin position="287"/>
        <end position="296"/>
    </location>
</feature>
<feature type="non-terminal residue" evidence="5">
    <location>
        <position position="569"/>
    </location>
</feature>
<feature type="compositionally biased region" description="Polar residues" evidence="3">
    <location>
        <begin position="130"/>
        <end position="151"/>
    </location>
</feature>
<evidence type="ECO:0000259" key="4">
    <source>
        <dbReference type="PROSITE" id="PS50030"/>
    </source>
</evidence>
<dbReference type="Proteomes" id="UP000253551">
    <property type="component" value="Unassembled WGS sequence"/>
</dbReference>
<dbReference type="AlphaFoldDB" id="A0A367IRK8"/>
<feature type="compositionally biased region" description="Basic residues" evidence="3">
    <location>
        <begin position="383"/>
        <end position="396"/>
    </location>
</feature>
<comment type="caution">
    <text evidence="5">The sequence shown here is derived from an EMBL/GenBank/DDBJ whole genome shotgun (WGS) entry which is preliminary data.</text>
</comment>
<evidence type="ECO:0000313" key="5">
    <source>
        <dbReference type="EMBL" id="RCH80292.1"/>
    </source>
</evidence>
<feature type="compositionally biased region" description="Polar residues" evidence="3">
    <location>
        <begin position="268"/>
        <end position="285"/>
    </location>
</feature>
<accession>A0A367IRK8</accession>
<keyword evidence="1 2" id="KW-0802">TPR repeat</keyword>
<keyword evidence="6" id="KW-1185">Reference proteome</keyword>
<dbReference type="Gene3D" id="1.10.8.10">
    <property type="entry name" value="DNA helicase RuvA subunit, C-terminal domain"/>
    <property type="match status" value="1"/>
</dbReference>
<dbReference type="EMBL" id="PJQM01006080">
    <property type="protein sequence ID" value="RCH80292.1"/>
    <property type="molecule type" value="Genomic_DNA"/>
</dbReference>
<proteinExistence type="predicted"/>
<feature type="compositionally biased region" description="Basic and acidic residues" evidence="3">
    <location>
        <begin position="397"/>
        <end position="407"/>
    </location>
</feature>
<evidence type="ECO:0000313" key="6">
    <source>
        <dbReference type="Proteomes" id="UP000253551"/>
    </source>
</evidence>
<reference evidence="5 6" key="1">
    <citation type="journal article" date="2018" name="G3 (Bethesda)">
        <title>Phylogenetic and Phylogenomic Definition of Rhizopus Species.</title>
        <authorList>
            <person name="Gryganskyi A.P."/>
            <person name="Golan J."/>
            <person name="Dolatabadi S."/>
            <person name="Mondo S."/>
            <person name="Robb S."/>
            <person name="Idnurm A."/>
            <person name="Muszewska A."/>
            <person name="Steczkiewicz K."/>
            <person name="Masonjones S."/>
            <person name="Liao H.L."/>
            <person name="Gajdeczka M.T."/>
            <person name="Anike F."/>
            <person name="Vuek A."/>
            <person name="Anishchenko I.M."/>
            <person name="Voigt K."/>
            <person name="de Hoog G.S."/>
            <person name="Smith M.E."/>
            <person name="Heitman J."/>
            <person name="Vilgalys R."/>
            <person name="Stajich J.E."/>
        </authorList>
    </citation>
    <scope>NUCLEOTIDE SEQUENCE [LARGE SCALE GENOMIC DNA]</scope>
    <source>
        <strain evidence="5 6">LSU 92-RS-03</strain>
    </source>
</reference>
<dbReference type="PROSITE" id="PS50030">
    <property type="entry name" value="UBA"/>
    <property type="match status" value="1"/>
</dbReference>
<feature type="repeat" description="TPR" evidence="2">
    <location>
        <begin position="475"/>
        <end position="508"/>
    </location>
</feature>
<organism evidence="5 6">
    <name type="scientific">Rhizopus stolonifer</name>
    <name type="common">Rhizopus nigricans</name>
    <dbReference type="NCBI Taxonomy" id="4846"/>
    <lineage>
        <taxon>Eukaryota</taxon>
        <taxon>Fungi</taxon>
        <taxon>Fungi incertae sedis</taxon>
        <taxon>Mucoromycota</taxon>
        <taxon>Mucoromycotina</taxon>
        <taxon>Mucoromycetes</taxon>
        <taxon>Mucorales</taxon>
        <taxon>Mucorineae</taxon>
        <taxon>Rhizopodaceae</taxon>
        <taxon>Rhizopus</taxon>
    </lineage>
</organism>
<feature type="compositionally biased region" description="Basic and acidic residues" evidence="3">
    <location>
        <begin position="352"/>
        <end position="370"/>
    </location>
</feature>
<feature type="region of interest" description="Disordered" evidence="3">
    <location>
        <begin position="268"/>
        <end position="297"/>
    </location>
</feature>